<dbReference type="PANTHER" id="PTHR44321">
    <property type="entry name" value="TRANSDUCIN BETA-LIKE PROTEIN 2"/>
    <property type="match status" value="1"/>
</dbReference>
<sequence length="412" mass="46376">MDVFWVILALVLGLAGAAYVYLEQKKVEDEKKKQLLKKKAAEMEAVHLYKNQKKPKAKGKKVDITAEMKKHALESSMLDNTTHPEHPSMLHVFKGHKYGLTAVAYSPNGRFIATSSSDRTIRVYLRDTLQDKVPRVHQITLEYDHATALTFSSDGRTLVAATENGTVKLYQKLKVKPELVSEFSIEHKTDVHSVLMNDIGDWATIITCAGESDTELKFWNSQGTLLQTVNTNQVINYHLVGSKDNRYISVAGYTPEVKIFEITREKNGAFKKVHKIMTLQGHRTGVLDLAFDGSDKIPVNRVVTISKDASVRLWNINVRYNVQEDPKVLKTFNASGDVPFQAVDYSPNGKLLALVRDRSLVFVRTFDNQEIEVIEDAIDDVIKRVIFDPDGKEVVAYGKHAKYAKVFKAPNA</sequence>
<evidence type="ECO:0000313" key="6">
    <source>
        <dbReference type="Proteomes" id="UP001146120"/>
    </source>
</evidence>
<evidence type="ECO:0000313" key="5">
    <source>
        <dbReference type="EMBL" id="DBA03572.1"/>
    </source>
</evidence>
<feature type="chain" id="PRO_5043819663" evidence="4">
    <location>
        <begin position="18"/>
        <end position="412"/>
    </location>
</feature>
<dbReference type="InterPro" id="IPR019775">
    <property type="entry name" value="WD40_repeat_CS"/>
</dbReference>
<keyword evidence="4" id="KW-0732">Signal</keyword>
<evidence type="ECO:0000256" key="3">
    <source>
        <dbReference type="PROSITE-ProRule" id="PRU00221"/>
    </source>
</evidence>
<dbReference type="InterPro" id="IPR015943">
    <property type="entry name" value="WD40/YVTN_repeat-like_dom_sf"/>
</dbReference>
<dbReference type="PROSITE" id="PS50294">
    <property type="entry name" value="WD_REPEATS_REGION"/>
    <property type="match status" value="2"/>
</dbReference>
<keyword evidence="6" id="KW-1185">Reference proteome</keyword>
<dbReference type="EMBL" id="DAKRPA010000018">
    <property type="protein sequence ID" value="DBA03572.1"/>
    <property type="molecule type" value="Genomic_DNA"/>
</dbReference>
<evidence type="ECO:0000256" key="2">
    <source>
        <dbReference type="ARBA" id="ARBA00022737"/>
    </source>
</evidence>
<dbReference type="InterPro" id="IPR042410">
    <property type="entry name" value="WBSCR13"/>
</dbReference>
<dbReference type="SMART" id="SM00320">
    <property type="entry name" value="WD40"/>
    <property type="match status" value="6"/>
</dbReference>
<evidence type="ECO:0000256" key="1">
    <source>
        <dbReference type="ARBA" id="ARBA00022574"/>
    </source>
</evidence>
<keyword evidence="1 3" id="KW-0853">WD repeat</keyword>
<dbReference type="Pfam" id="PF00400">
    <property type="entry name" value="WD40"/>
    <property type="match status" value="3"/>
</dbReference>
<feature type="signal peptide" evidence="4">
    <location>
        <begin position="1"/>
        <end position="17"/>
    </location>
</feature>
<organism evidence="5 6">
    <name type="scientific">Lagenidium giganteum</name>
    <dbReference type="NCBI Taxonomy" id="4803"/>
    <lineage>
        <taxon>Eukaryota</taxon>
        <taxon>Sar</taxon>
        <taxon>Stramenopiles</taxon>
        <taxon>Oomycota</taxon>
        <taxon>Peronosporomycetes</taxon>
        <taxon>Pythiales</taxon>
        <taxon>Pythiaceae</taxon>
    </lineage>
</organism>
<comment type="caution">
    <text evidence="5">The sequence shown here is derived from an EMBL/GenBank/DDBJ whole genome shotgun (WGS) entry which is preliminary data.</text>
</comment>
<dbReference type="PROSITE" id="PS50082">
    <property type="entry name" value="WD_REPEATS_2"/>
    <property type="match status" value="2"/>
</dbReference>
<dbReference type="PROSITE" id="PS00678">
    <property type="entry name" value="WD_REPEATS_1"/>
    <property type="match status" value="1"/>
</dbReference>
<feature type="repeat" description="WD" evidence="3">
    <location>
        <begin position="279"/>
        <end position="324"/>
    </location>
</feature>
<dbReference type="GO" id="GO:0030968">
    <property type="term" value="P:endoplasmic reticulum unfolded protein response"/>
    <property type="evidence" value="ECO:0007669"/>
    <property type="project" value="TreeGrafter"/>
</dbReference>
<dbReference type="InterPro" id="IPR001680">
    <property type="entry name" value="WD40_rpt"/>
</dbReference>
<protein>
    <submittedName>
        <fullName evidence="5">Uncharacterized protein</fullName>
    </submittedName>
</protein>
<dbReference type="GO" id="GO:0005783">
    <property type="term" value="C:endoplasmic reticulum"/>
    <property type="evidence" value="ECO:0007669"/>
    <property type="project" value="TreeGrafter"/>
</dbReference>
<dbReference type="PANTHER" id="PTHR44321:SF1">
    <property type="entry name" value="TRANSDUCIN BETA-LIKE PROTEIN 2"/>
    <property type="match status" value="1"/>
</dbReference>
<reference evidence="5" key="2">
    <citation type="journal article" date="2023" name="Microbiol Resour">
        <title>Decontamination and Annotation of the Draft Genome Sequence of the Oomycete Lagenidium giganteum ARSEF 373.</title>
        <authorList>
            <person name="Morgan W.R."/>
            <person name="Tartar A."/>
        </authorList>
    </citation>
    <scope>NUCLEOTIDE SEQUENCE</scope>
    <source>
        <strain evidence="5">ARSEF 373</strain>
    </source>
</reference>
<accession>A0AAV2ZDD8</accession>
<feature type="repeat" description="WD" evidence="3">
    <location>
        <begin position="93"/>
        <end position="124"/>
    </location>
</feature>
<dbReference type="Proteomes" id="UP001146120">
    <property type="component" value="Unassembled WGS sequence"/>
</dbReference>
<name>A0AAV2ZDD8_9STRA</name>
<evidence type="ECO:0000256" key="4">
    <source>
        <dbReference type="SAM" id="SignalP"/>
    </source>
</evidence>
<keyword evidence="2" id="KW-0677">Repeat</keyword>
<gene>
    <name evidence="5" type="ORF">N0F65_011473</name>
</gene>
<dbReference type="InterPro" id="IPR036322">
    <property type="entry name" value="WD40_repeat_dom_sf"/>
</dbReference>
<dbReference type="Gene3D" id="2.130.10.10">
    <property type="entry name" value="YVTN repeat-like/Quinoprotein amine dehydrogenase"/>
    <property type="match status" value="2"/>
</dbReference>
<dbReference type="SUPFAM" id="SSF50978">
    <property type="entry name" value="WD40 repeat-like"/>
    <property type="match status" value="1"/>
</dbReference>
<proteinExistence type="predicted"/>
<dbReference type="AlphaFoldDB" id="A0AAV2ZDD8"/>
<reference evidence="5" key="1">
    <citation type="submission" date="2022-11" db="EMBL/GenBank/DDBJ databases">
        <authorList>
            <person name="Morgan W.R."/>
            <person name="Tartar A."/>
        </authorList>
    </citation>
    <scope>NUCLEOTIDE SEQUENCE</scope>
    <source>
        <strain evidence="5">ARSEF 373</strain>
    </source>
</reference>